<dbReference type="SUPFAM" id="SSF53335">
    <property type="entry name" value="S-adenosyl-L-methionine-dependent methyltransferases"/>
    <property type="match status" value="1"/>
</dbReference>
<reference evidence="2 3" key="1">
    <citation type="submission" date="2016-04" db="EMBL/GenBank/DDBJ databases">
        <authorList>
            <person name="Chen L."/>
            <person name="Zhuang W."/>
            <person name="Wang G."/>
        </authorList>
    </citation>
    <scope>NUCLEOTIDE SEQUENCE [LARGE SCALE GENOMIC DNA]</scope>
    <source>
        <strain evidence="3">GR20</strain>
    </source>
</reference>
<gene>
    <name evidence="2" type="ORF">A4D02_17085</name>
</gene>
<keyword evidence="3" id="KW-1185">Reference proteome</keyword>
<dbReference type="InterPro" id="IPR013217">
    <property type="entry name" value="Methyltransf_12"/>
</dbReference>
<dbReference type="InterPro" id="IPR029063">
    <property type="entry name" value="SAM-dependent_MTases_sf"/>
</dbReference>
<dbReference type="PANTHER" id="PTHR43861">
    <property type="entry name" value="TRANS-ACONITATE 2-METHYLTRANSFERASE-RELATED"/>
    <property type="match status" value="1"/>
</dbReference>
<feature type="domain" description="Methyltransferase type 12" evidence="1">
    <location>
        <begin position="46"/>
        <end position="145"/>
    </location>
</feature>
<sequence length="240" mass="27143">MSTTGWGNFWKDQRQSFYAVMKMATGYFVSKFDKLYPLQPTDELFDYGCGPGFVADSLAGKNVQLTGADINDFFISACRKKHPTARFLLITTDVAANKKILAEALNRKQFDYILLLSIIQYFKSANDLDEVIDMLRSYLKPTGKLIIADVLDDNTSSMKDAYSLLMHCIKKGRIGAFVGFISYLLFSDYRKISKENKLLLVSEPTIRAIATRLQLQCEKVNGLTLQKSRSNYILSHAPVK</sequence>
<evidence type="ECO:0000313" key="3">
    <source>
        <dbReference type="Proteomes" id="UP000192277"/>
    </source>
</evidence>
<organism evidence="2 3">
    <name type="scientific">Niastella koreensis</name>
    <dbReference type="NCBI Taxonomy" id="354356"/>
    <lineage>
        <taxon>Bacteria</taxon>
        <taxon>Pseudomonadati</taxon>
        <taxon>Bacteroidota</taxon>
        <taxon>Chitinophagia</taxon>
        <taxon>Chitinophagales</taxon>
        <taxon>Chitinophagaceae</taxon>
        <taxon>Niastella</taxon>
    </lineage>
</organism>
<evidence type="ECO:0000259" key="1">
    <source>
        <dbReference type="Pfam" id="PF08242"/>
    </source>
</evidence>
<comment type="caution">
    <text evidence="2">The sequence shown here is derived from an EMBL/GenBank/DDBJ whole genome shotgun (WGS) entry which is preliminary data.</text>
</comment>
<dbReference type="EMBL" id="LWBO01000084">
    <property type="protein sequence ID" value="OQP39052.1"/>
    <property type="molecule type" value="Genomic_DNA"/>
</dbReference>
<protein>
    <recommendedName>
        <fullName evidence="1">Methyltransferase type 12 domain-containing protein</fullName>
    </recommendedName>
</protein>
<dbReference type="Gene3D" id="3.40.50.150">
    <property type="entry name" value="Vaccinia Virus protein VP39"/>
    <property type="match status" value="1"/>
</dbReference>
<dbReference type="Pfam" id="PF08242">
    <property type="entry name" value="Methyltransf_12"/>
    <property type="match status" value="1"/>
</dbReference>
<evidence type="ECO:0000313" key="2">
    <source>
        <dbReference type="EMBL" id="OQP39052.1"/>
    </source>
</evidence>
<accession>A0ABX3NLI7</accession>
<dbReference type="CDD" id="cd02440">
    <property type="entry name" value="AdoMet_MTases"/>
    <property type="match status" value="1"/>
</dbReference>
<proteinExistence type="predicted"/>
<dbReference type="Proteomes" id="UP000192277">
    <property type="component" value="Unassembled WGS sequence"/>
</dbReference>
<name>A0ABX3NLI7_9BACT</name>
<dbReference type="RefSeq" id="WP_014217190.1">
    <property type="nucleotide sequence ID" value="NZ_LWBO01000084.1"/>
</dbReference>